<evidence type="ECO:0000256" key="5">
    <source>
        <dbReference type="SAM" id="MobiDB-lite"/>
    </source>
</evidence>
<feature type="compositionally biased region" description="Polar residues" evidence="5">
    <location>
        <begin position="312"/>
        <end position="332"/>
    </location>
</feature>
<reference evidence="7 8" key="1">
    <citation type="submission" date="2016-03" db="EMBL/GenBank/DDBJ databases">
        <title>Trachymyrmex septentrionalis WGS genome.</title>
        <authorList>
            <person name="Nygaard S."/>
            <person name="Hu H."/>
            <person name="Boomsma J."/>
            <person name="Zhang G."/>
        </authorList>
    </citation>
    <scope>NUCLEOTIDE SEQUENCE [LARGE SCALE GENOMIC DNA]</scope>
    <source>
        <strain evidence="7">Tsep2-gDNA-1</strain>
        <tissue evidence="7">Whole body</tissue>
    </source>
</reference>
<feature type="transmembrane region" description="Helical" evidence="6">
    <location>
        <begin position="268"/>
        <end position="293"/>
    </location>
</feature>
<keyword evidence="2 6" id="KW-0812">Transmembrane</keyword>
<feature type="transmembrane region" description="Helical" evidence="6">
    <location>
        <begin position="193"/>
        <end position="212"/>
    </location>
</feature>
<name>A0A195F3D8_9HYME</name>
<evidence type="ECO:0000313" key="7">
    <source>
        <dbReference type="EMBL" id="KYN34599.1"/>
    </source>
</evidence>
<accession>A0A195F3D8</accession>
<comment type="subcellular location">
    <subcellularLocation>
        <location evidence="1">Membrane</location>
        <topology evidence="1">Multi-pass membrane protein</topology>
    </subcellularLocation>
</comment>
<dbReference type="Proteomes" id="UP000078541">
    <property type="component" value="Unassembled WGS sequence"/>
</dbReference>
<dbReference type="EMBL" id="KQ981856">
    <property type="protein sequence ID" value="KYN34599.1"/>
    <property type="molecule type" value="Genomic_DNA"/>
</dbReference>
<dbReference type="SMART" id="SM01417">
    <property type="entry name" value="Solute_trans_a"/>
    <property type="match status" value="1"/>
</dbReference>
<dbReference type="STRING" id="34720.A0A195F3D8"/>
<feature type="transmembrane region" description="Helical" evidence="6">
    <location>
        <begin position="73"/>
        <end position="93"/>
    </location>
</feature>
<evidence type="ECO:0000256" key="1">
    <source>
        <dbReference type="ARBA" id="ARBA00004141"/>
    </source>
</evidence>
<protein>
    <submittedName>
        <fullName evidence="7">Organic solute transporter alpha-like protein</fullName>
    </submittedName>
</protein>
<sequence length="332" mass="37007">MDKSIENFSVHADVSCDPNYVPSAIELVESLNTLGTVLLSVGSIILILTIYFFASACRNILSQKDSEFYKINAIIILSVYPITSVCSLMTIAIPRGQLLSEAVTQIFLMISLYRLYLLLLDVGRRKISETPTLMLRVGPCCCWSCLPFPNLQMTDANLSWIGILALQLPIAQSFVYFILLYLETEDPMLATQYVMFLQPVVVISILLGIYSLTVTTKTLHTAVPEIKLHYKTLVLQLVLLFSKLQTGIIKALPTVGVFPCNPPLTPAIYANVTCNALMLIEMMVLCYAAWYIYYVDLEKNQETDAIDKTSKTSDQIDAMNSNDSNKQLPATV</sequence>
<feature type="transmembrane region" description="Helical" evidence="6">
    <location>
        <begin position="233"/>
        <end position="256"/>
    </location>
</feature>
<keyword evidence="4 6" id="KW-0472">Membrane</keyword>
<dbReference type="KEGG" id="tsep:108752455"/>
<proteinExistence type="predicted"/>
<feature type="transmembrane region" description="Helical" evidence="6">
    <location>
        <begin position="99"/>
        <end position="119"/>
    </location>
</feature>
<evidence type="ECO:0000256" key="3">
    <source>
        <dbReference type="ARBA" id="ARBA00022989"/>
    </source>
</evidence>
<feature type="region of interest" description="Disordered" evidence="5">
    <location>
        <begin position="306"/>
        <end position="332"/>
    </location>
</feature>
<keyword evidence="8" id="KW-1185">Reference proteome</keyword>
<evidence type="ECO:0000256" key="2">
    <source>
        <dbReference type="ARBA" id="ARBA00022692"/>
    </source>
</evidence>
<dbReference type="PANTHER" id="PTHR23423">
    <property type="entry name" value="ORGANIC SOLUTE TRANSPORTER-RELATED"/>
    <property type="match status" value="1"/>
</dbReference>
<evidence type="ECO:0000256" key="4">
    <source>
        <dbReference type="ARBA" id="ARBA00023136"/>
    </source>
</evidence>
<feature type="transmembrane region" description="Helical" evidence="6">
    <location>
        <begin position="37"/>
        <end position="61"/>
    </location>
</feature>
<feature type="transmembrane region" description="Helical" evidence="6">
    <location>
        <begin position="158"/>
        <end position="181"/>
    </location>
</feature>
<dbReference type="OrthoDB" id="5832279at2759"/>
<dbReference type="Pfam" id="PF03619">
    <property type="entry name" value="Solute_trans_a"/>
    <property type="match status" value="1"/>
</dbReference>
<gene>
    <name evidence="7" type="ORF">ALC56_11087</name>
</gene>
<dbReference type="InterPro" id="IPR005178">
    <property type="entry name" value="Ostalpha/TMEM184C"/>
</dbReference>
<organism evidence="7 8">
    <name type="scientific">Trachymyrmex septentrionalis</name>
    <dbReference type="NCBI Taxonomy" id="34720"/>
    <lineage>
        <taxon>Eukaryota</taxon>
        <taxon>Metazoa</taxon>
        <taxon>Ecdysozoa</taxon>
        <taxon>Arthropoda</taxon>
        <taxon>Hexapoda</taxon>
        <taxon>Insecta</taxon>
        <taxon>Pterygota</taxon>
        <taxon>Neoptera</taxon>
        <taxon>Endopterygota</taxon>
        <taxon>Hymenoptera</taxon>
        <taxon>Apocrita</taxon>
        <taxon>Aculeata</taxon>
        <taxon>Formicoidea</taxon>
        <taxon>Formicidae</taxon>
        <taxon>Myrmicinae</taxon>
        <taxon>Trachymyrmex</taxon>
    </lineage>
</organism>
<dbReference type="GO" id="GO:0016020">
    <property type="term" value="C:membrane"/>
    <property type="evidence" value="ECO:0007669"/>
    <property type="project" value="UniProtKB-SubCell"/>
</dbReference>
<evidence type="ECO:0000256" key="6">
    <source>
        <dbReference type="SAM" id="Phobius"/>
    </source>
</evidence>
<evidence type="ECO:0000313" key="8">
    <source>
        <dbReference type="Proteomes" id="UP000078541"/>
    </source>
</evidence>
<keyword evidence="3 6" id="KW-1133">Transmembrane helix</keyword>
<dbReference type="AlphaFoldDB" id="A0A195F3D8"/>